<dbReference type="EMBL" id="JAMZMK010006150">
    <property type="protein sequence ID" value="KAI7750469.1"/>
    <property type="molecule type" value="Genomic_DNA"/>
</dbReference>
<evidence type="ECO:0000256" key="9">
    <source>
        <dbReference type="ARBA" id="ARBA00023136"/>
    </source>
</evidence>
<sequence>MFLVVTKYACLGALNSTRSCHEPERLALLEFKHSVKDKYEMLSSWVGSDCCSWKGVRCDGATGSVVSLLLKGNYYSYGRDYLKEEYYLVGDKVNASLAELRHLQHLDLSSNNFKGSQIPKFIGSFKQLSYLNLSNACFNGIIPHHIGNLSNLKVLDLASFPYSDYMLSSNDIAWVSRLSSLEHLDLSSVNLSQSKNVDMVFYMIPSLTYLSLQLCELSNVDLHLHLNSSKILPNIEHLDLSSNLFQGQLPHFFQNKTVLTFLDLSGYDLSLAQISVNQLIMIPSLSELHLSGCGLHSALFSPTYFNSSAHSHIQYLDLSANSIKGRIPYGLMNITSLKVLDLSSNSLNLSIPVIPNLLKLDVSYNKFEHVELVGIWRQCHLKKLRLSENYFGGEMWGPSSNTSECSHYALEVLELYDNKLNGPIPESIGKLNNLRVLILSSNQFTGSIPKALERLRSLEVLVLSKNGLTGPVPSFLGKLTKLDLSYNQLSGSIPESLGRLTGLTLLRLASNLLTGPIPVSIGQLNKLTGLVVSNNSLEGVVTEAHFANLSMLKLFNTFANHKLIFNLSNEWMPPFQLKYVKLSSCKIVNGFPQWLQNRRKLDTLVLSNASLYGLLPTWLRNMSMLYTLDISHNKLTGSLINLPFSEYTMYLLLQDNLFKGSIPRSVCKTTGLGILDVSSNRLSGNIPDCLENLQYIQMLILNSNGLSGVLPSSLGNNHSSLKWLKLNDNNFNGQIPLDLRNLTSLEVLDLGNNDFSGNIPKWIGEKLSALRIFRLHKNNFIGSIPHSLCKCSSLQILDVSTQQLNRINPSLCWRVDRDE</sequence>
<evidence type="ECO:0000256" key="2">
    <source>
        <dbReference type="ARBA" id="ARBA00009592"/>
    </source>
</evidence>
<dbReference type="InterPro" id="IPR055414">
    <property type="entry name" value="LRR_R13L4/SHOC2-like"/>
</dbReference>
<dbReference type="Pfam" id="PF00560">
    <property type="entry name" value="LRR_1"/>
    <property type="match status" value="8"/>
</dbReference>
<dbReference type="Proteomes" id="UP001206925">
    <property type="component" value="Unassembled WGS sequence"/>
</dbReference>
<reference evidence="13" key="1">
    <citation type="submission" date="2022-06" db="EMBL/GenBank/DDBJ databases">
        <title>Uncovering the hologenomic basis of an extraordinary plant invasion.</title>
        <authorList>
            <person name="Bieker V.C."/>
            <person name="Martin M.D."/>
            <person name="Gilbert T."/>
            <person name="Hodgins K."/>
            <person name="Battlay P."/>
            <person name="Petersen B."/>
            <person name="Wilson J."/>
        </authorList>
    </citation>
    <scope>NUCLEOTIDE SEQUENCE</scope>
    <source>
        <strain evidence="13">AA19_3_7</strain>
        <tissue evidence="13">Leaf</tissue>
    </source>
</reference>
<dbReference type="AlphaFoldDB" id="A0AAD5D0F9"/>
<protein>
    <recommendedName>
        <fullName evidence="15">Leucine-rich repeat-containing N-terminal plant-type domain-containing protein</fullName>
    </recommendedName>
</protein>
<keyword evidence="7" id="KW-0677">Repeat</keyword>
<evidence type="ECO:0000259" key="11">
    <source>
        <dbReference type="Pfam" id="PF08263"/>
    </source>
</evidence>
<dbReference type="InterPro" id="IPR003591">
    <property type="entry name" value="Leu-rich_rpt_typical-subtyp"/>
</dbReference>
<proteinExistence type="inferred from homology"/>
<dbReference type="GO" id="GO:0005886">
    <property type="term" value="C:plasma membrane"/>
    <property type="evidence" value="ECO:0007669"/>
    <property type="project" value="UniProtKB-SubCell"/>
</dbReference>
<dbReference type="InterPro" id="IPR013210">
    <property type="entry name" value="LRR_N_plant-typ"/>
</dbReference>
<keyword evidence="3" id="KW-1003">Cell membrane</keyword>
<dbReference type="PRINTS" id="PR00019">
    <property type="entry name" value="LEURICHRPT"/>
</dbReference>
<evidence type="ECO:0000313" key="14">
    <source>
        <dbReference type="Proteomes" id="UP001206925"/>
    </source>
</evidence>
<keyword evidence="5" id="KW-0812">Transmembrane</keyword>
<keyword evidence="9" id="KW-0472">Membrane</keyword>
<evidence type="ECO:0000256" key="3">
    <source>
        <dbReference type="ARBA" id="ARBA00022475"/>
    </source>
</evidence>
<evidence type="ECO:0000256" key="1">
    <source>
        <dbReference type="ARBA" id="ARBA00004251"/>
    </source>
</evidence>
<dbReference type="SMART" id="SM00369">
    <property type="entry name" value="LRR_TYP"/>
    <property type="match status" value="7"/>
</dbReference>
<evidence type="ECO:0000313" key="13">
    <source>
        <dbReference type="EMBL" id="KAI7750469.1"/>
    </source>
</evidence>
<dbReference type="Gene3D" id="3.80.10.10">
    <property type="entry name" value="Ribonuclease Inhibitor"/>
    <property type="match status" value="5"/>
</dbReference>
<name>A0AAD5D0F9_AMBAR</name>
<gene>
    <name evidence="13" type="ORF">M8C21_028940</name>
</gene>
<dbReference type="PANTHER" id="PTHR48063:SF112">
    <property type="entry name" value="RECEPTOR LIKE PROTEIN 30-LIKE"/>
    <property type="match status" value="1"/>
</dbReference>
<evidence type="ECO:0000256" key="5">
    <source>
        <dbReference type="ARBA" id="ARBA00022692"/>
    </source>
</evidence>
<dbReference type="FunFam" id="3.80.10.10:FF:000041">
    <property type="entry name" value="LRR receptor-like serine/threonine-protein kinase ERECTA"/>
    <property type="match status" value="1"/>
</dbReference>
<dbReference type="InterPro" id="IPR001611">
    <property type="entry name" value="Leu-rich_rpt"/>
</dbReference>
<evidence type="ECO:0008006" key="15">
    <source>
        <dbReference type="Google" id="ProtNLM"/>
    </source>
</evidence>
<dbReference type="PANTHER" id="PTHR48063">
    <property type="entry name" value="LRR RECEPTOR-LIKE KINASE"/>
    <property type="match status" value="1"/>
</dbReference>
<evidence type="ECO:0000256" key="7">
    <source>
        <dbReference type="ARBA" id="ARBA00022737"/>
    </source>
</evidence>
<keyword evidence="4" id="KW-0433">Leucine-rich repeat</keyword>
<dbReference type="Pfam" id="PF23598">
    <property type="entry name" value="LRR_14"/>
    <property type="match status" value="1"/>
</dbReference>
<keyword evidence="10" id="KW-0325">Glycoprotein</keyword>
<keyword evidence="14" id="KW-1185">Reference proteome</keyword>
<feature type="domain" description="Leucine-rich repeat-containing N-terminal plant-type" evidence="11">
    <location>
        <begin position="22"/>
        <end position="59"/>
    </location>
</feature>
<organism evidence="13 14">
    <name type="scientific">Ambrosia artemisiifolia</name>
    <name type="common">Common ragweed</name>
    <dbReference type="NCBI Taxonomy" id="4212"/>
    <lineage>
        <taxon>Eukaryota</taxon>
        <taxon>Viridiplantae</taxon>
        <taxon>Streptophyta</taxon>
        <taxon>Embryophyta</taxon>
        <taxon>Tracheophyta</taxon>
        <taxon>Spermatophyta</taxon>
        <taxon>Magnoliopsida</taxon>
        <taxon>eudicotyledons</taxon>
        <taxon>Gunneridae</taxon>
        <taxon>Pentapetalae</taxon>
        <taxon>asterids</taxon>
        <taxon>campanulids</taxon>
        <taxon>Asterales</taxon>
        <taxon>Asteraceae</taxon>
        <taxon>Asteroideae</taxon>
        <taxon>Heliantheae alliance</taxon>
        <taxon>Heliantheae</taxon>
        <taxon>Ambrosia</taxon>
    </lineage>
</organism>
<evidence type="ECO:0000259" key="12">
    <source>
        <dbReference type="Pfam" id="PF23598"/>
    </source>
</evidence>
<dbReference type="SUPFAM" id="SSF52058">
    <property type="entry name" value="L domain-like"/>
    <property type="match status" value="3"/>
</dbReference>
<keyword evidence="8" id="KW-1133">Transmembrane helix</keyword>
<dbReference type="GO" id="GO:0006952">
    <property type="term" value="P:defense response"/>
    <property type="evidence" value="ECO:0007669"/>
    <property type="project" value="UniProtKB-ARBA"/>
</dbReference>
<dbReference type="PROSITE" id="PS51450">
    <property type="entry name" value="LRR"/>
    <property type="match status" value="2"/>
</dbReference>
<comment type="caution">
    <text evidence="13">The sequence shown here is derived from an EMBL/GenBank/DDBJ whole genome shotgun (WGS) entry which is preliminary data.</text>
</comment>
<dbReference type="Pfam" id="PF08263">
    <property type="entry name" value="LRRNT_2"/>
    <property type="match status" value="1"/>
</dbReference>
<evidence type="ECO:0000256" key="4">
    <source>
        <dbReference type="ARBA" id="ARBA00022614"/>
    </source>
</evidence>
<dbReference type="InterPro" id="IPR046956">
    <property type="entry name" value="RLP23-like"/>
</dbReference>
<feature type="domain" description="Disease resistance R13L4/SHOC-2-like LRR" evidence="12">
    <location>
        <begin position="408"/>
        <end position="606"/>
    </location>
</feature>
<evidence type="ECO:0000256" key="10">
    <source>
        <dbReference type="ARBA" id="ARBA00023180"/>
    </source>
</evidence>
<evidence type="ECO:0000256" key="6">
    <source>
        <dbReference type="ARBA" id="ARBA00022729"/>
    </source>
</evidence>
<comment type="similarity">
    <text evidence="2">Belongs to the RLP family.</text>
</comment>
<dbReference type="InterPro" id="IPR032675">
    <property type="entry name" value="LRR_dom_sf"/>
</dbReference>
<dbReference type="FunFam" id="3.80.10.10:FF:000095">
    <property type="entry name" value="LRR receptor-like serine/threonine-protein kinase GSO1"/>
    <property type="match status" value="2"/>
</dbReference>
<comment type="subcellular location">
    <subcellularLocation>
        <location evidence="1">Cell membrane</location>
        <topology evidence="1">Single-pass type I membrane protein</topology>
    </subcellularLocation>
</comment>
<accession>A0AAD5D0F9</accession>
<evidence type="ECO:0000256" key="8">
    <source>
        <dbReference type="ARBA" id="ARBA00022989"/>
    </source>
</evidence>
<keyword evidence="6" id="KW-0732">Signal</keyword>
<dbReference type="GO" id="GO:0051707">
    <property type="term" value="P:response to other organism"/>
    <property type="evidence" value="ECO:0007669"/>
    <property type="project" value="UniProtKB-ARBA"/>
</dbReference>